<proteinExistence type="predicted"/>
<evidence type="ECO:0000313" key="2">
    <source>
        <dbReference type="EMBL" id="BAM47454.1"/>
    </source>
</evidence>
<sequence length="108" mass="12388">MSPQEYKKVMVGDWVKLKSSKGELIHGYVEKTIDNNEVVQLRVVTSDNQFLSGQSIQVELNKVTVDQENEQFSVAEIKQLIDLALLTNDKAWFDSLMIKYQALKVKQN</sequence>
<dbReference type="HOGENOM" id="CLU_160492_0_0_9"/>
<dbReference type="Proteomes" id="UP000006294">
    <property type="component" value="Chromosome"/>
</dbReference>
<gene>
    <name evidence="2" type="ordered locus">AXY_13220</name>
</gene>
<keyword evidence="3" id="KW-1185">Reference proteome</keyword>
<accession>K0IYD2</accession>
<feature type="domain" description="IDEAL" evidence="1">
    <location>
        <begin position="68"/>
        <end position="96"/>
    </location>
</feature>
<dbReference type="Pfam" id="PF08858">
    <property type="entry name" value="IDEAL"/>
    <property type="match status" value="1"/>
</dbReference>
<protein>
    <recommendedName>
        <fullName evidence="1">IDEAL domain-containing protein</fullName>
    </recommendedName>
</protein>
<evidence type="ECO:0000259" key="1">
    <source>
        <dbReference type="Pfam" id="PF08858"/>
    </source>
</evidence>
<dbReference type="KEGG" id="axl:AXY_13220"/>
<dbReference type="EMBL" id="AP012050">
    <property type="protein sequence ID" value="BAM47454.1"/>
    <property type="molecule type" value="Genomic_DNA"/>
</dbReference>
<name>K0IYD2_AMPXN</name>
<dbReference type="RefSeq" id="WP_015010058.1">
    <property type="nucleotide sequence ID" value="NC_018704.1"/>
</dbReference>
<dbReference type="InterPro" id="IPR014957">
    <property type="entry name" value="IDEAL_dom"/>
</dbReference>
<dbReference type="AlphaFoldDB" id="K0IYD2"/>
<evidence type="ECO:0000313" key="3">
    <source>
        <dbReference type="Proteomes" id="UP000006294"/>
    </source>
</evidence>
<dbReference type="OrthoDB" id="2427704at2"/>
<reference evidence="2 3" key="1">
    <citation type="submission" date="2011-01" db="EMBL/GenBank/DDBJ databases">
        <title>Whole genome sequence of Amphibacillus xylinus NBRC 15112.</title>
        <authorList>
            <person name="Nakazawa H."/>
            <person name="Katano Y."/>
            <person name="Nakamura S."/>
            <person name="Sasagawa M."/>
            <person name="Fukada J."/>
            <person name="Arai T."/>
            <person name="Sasakura N."/>
            <person name="Mochizuki D."/>
            <person name="Hosoyama A."/>
            <person name="Harada K."/>
            <person name="Horikawa H."/>
            <person name="Kato Y."/>
            <person name="Harada T."/>
            <person name="Sasaki K."/>
            <person name="Sekiguchi M."/>
            <person name="Hodoyama M."/>
            <person name="Nishiko R."/>
            <person name="Narita H."/>
            <person name="Hanamaki A."/>
            <person name="Hata C."/>
            <person name="Konno Y."/>
            <person name="Niimura Y."/>
            <person name="Yamazaki S."/>
            <person name="Fujita N."/>
        </authorList>
    </citation>
    <scope>NUCLEOTIDE SEQUENCE [LARGE SCALE GENOMIC DNA]</scope>
    <source>
        <strain evidence="3">ATCC 51415 / DSM 6626 / JCM 7361 / LMG 17667 / NBRC 15112 / Ep01</strain>
    </source>
</reference>
<organism evidence="2 3">
    <name type="scientific">Amphibacillus xylanus (strain ATCC 51415 / DSM 6626 / JCM 7361 / LMG 17667 / NBRC 15112 / Ep01)</name>
    <dbReference type="NCBI Taxonomy" id="698758"/>
    <lineage>
        <taxon>Bacteria</taxon>
        <taxon>Bacillati</taxon>
        <taxon>Bacillota</taxon>
        <taxon>Bacilli</taxon>
        <taxon>Bacillales</taxon>
        <taxon>Bacillaceae</taxon>
        <taxon>Amphibacillus</taxon>
    </lineage>
</organism>